<dbReference type="AlphaFoldDB" id="A0A0N1JSV6"/>
<comment type="caution">
    <text evidence="2">The sequence shown here is derived from an EMBL/GenBank/DDBJ whole genome shotgun (WGS) entry which is preliminary data.</text>
</comment>
<keyword evidence="3" id="KW-1185">Reference proteome</keyword>
<feature type="domain" description="FRG" evidence="1">
    <location>
        <begin position="29"/>
        <end position="174"/>
    </location>
</feature>
<evidence type="ECO:0000259" key="1">
    <source>
        <dbReference type="SMART" id="SM00901"/>
    </source>
</evidence>
<dbReference type="Pfam" id="PF08867">
    <property type="entry name" value="FRG"/>
    <property type="match status" value="1"/>
</dbReference>
<reference evidence="2 3" key="1">
    <citation type="submission" date="2015-07" db="EMBL/GenBank/DDBJ databases">
        <title>Draft genome sequence of the Amantichitinum ursilacus IGB-41, a new chitin-degrading bacterium.</title>
        <authorList>
            <person name="Kirstahler P."/>
            <person name="Guenther M."/>
            <person name="Grumaz C."/>
            <person name="Rupp S."/>
            <person name="Zibek S."/>
            <person name="Sohn K."/>
        </authorList>
    </citation>
    <scope>NUCLEOTIDE SEQUENCE [LARGE SCALE GENOMIC DNA]</scope>
    <source>
        <strain evidence="2 3">IGB-41</strain>
    </source>
</reference>
<sequence length="305" mass="34038">MQSEAVQCVPFKTARELFDYLSPLNENWSRETFIFRGQPDSTMSLIPASCREAFAKNTGWKSFGDESSFDQASFELAVLEKFLEGCDRSGLNIPGYNGMMRLDLDSPVGIKKLIADQPAAWPTPSFYEVLAAAQHYGVATRLLDWSRRSYVAAYFAASSAPHEYVNPNQQLAIWALNISNCQNWKRLRVVETPGGTSQNQAAQSGLFTLNQSDLDEADFRRAGLEESPDVLSTATRPIRGGAALIQMTLPIFEASELLILCEKFGVSGPTLFPGYQGVARGVSDWIRTQSYIETDPRYREEWDES</sequence>
<evidence type="ECO:0000313" key="3">
    <source>
        <dbReference type="Proteomes" id="UP000037939"/>
    </source>
</evidence>
<proteinExistence type="predicted"/>
<name>A0A0N1JSV6_9NEIS</name>
<dbReference type="RefSeq" id="WP_053937883.1">
    <property type="nucleotide sequence ID" value="NZ_LAQT01000008.1"/>
</dbReference>
<dbReference type="InterPro" id="IPR014966">
    <property type="entry name" value="FRG-dom"/>
</dbReference>
<dbReference type="PATRIC" id="fig|857265.3.peg.2293"/>
<dbReference type="SMART" id="SM00901">
    <property type="entry name" value="FRG"/>
    <property type="match status" value="1"/>
</dbReference>
<dbReference type="Proteomes" id="UP000037939">
    <property type="component" value="Unassembled WGS sequence"/>
</dbReference>
<accession>A0A0N1JSV6</accession>
<dbReference type="EMBL" id="LAQT01000008">
    <property type="protein sequence ID" value="KPC53046.1"/>
    <property type="molecule type" value="Genomic_DNA"/>
</dbReference>
<evidence type="ECO:0000313" key="2">
    <source>
        <dbReference type="EMBL" id="KPC53046.1"/>
    </source>
</evidence>
<organism evidence="2 3">
    <name type="scientific">Amantichitinum ursilacus</name>
    <dbReference type="NCBI Taxonomy" id="857265"/>
    <lineage>
        <taxon>Bacteria</taxon>
        <taxon>Pseudomonadati</taxon>
        <taxon>Pseudomonadota</taxon>
        <taxon>Betaproteobacteria</taxon>
        <taxon>Neisseriales</taxon>
        <taxon>Chitinibacteraceae</taxon>
        <taxon>Amantichitinum</taxon>
    </lineage>
</organism>
<protein>
    <submittedName>
        <fullName evidence="2">FRG domain protein</fullName>
    </submittedName>
</protein>
<gene>
    <name evidence="2" type="ORF">WG78_11165</name>
</gene>
<dbReference type="OrthoDB" id="9816036at2"/>